<organism evidence="1 2">
    <name type="scientific">Dreissena polymorpha</name>
    <name type="common">Zebra mussel</name>
    <name type="synonym">Mytilus polymorpha</name>
    <dbReference type="NCBI Taxonomy" id="45954"/>
    <lineage>
        <taxon>Eukaryota</taxon>
        <taxon>Metazoa</taxon>
        <taxon>Spiralia</taxon>
        <taxon>Lophotrochozoa</taxon>
        <taxon>Mollusca</taxon>
        <taxon>Bivalvia</taxon>
        <taxon>Autobranchia</taxon>
        <taxon>Heteroconchia</taxon>
        <taxon>Euheterodonta</taxon>
        <taxon>Imparidentia</taxon>
        <taxon>Neoheterodontei</taxon>
        <taxon>Myida</taxon>
        <taxon>Dreissenoidea</taxon>
        <taxon>Dreissenidae</taxon>
        <taxon>Dreissena</taxon>
    </lineage>
</organism>
<evidence type="ECO:0000313" key="2">
    <source>
        <dbReference type="Proteomes" id="UP000828390"/>
    </source>
</evidence>
<sequence>MCSIQTGDDSGLLGESPYIGRARYKANRVAGETEILGAAPSQAQLHSLPGPVRAEVKMEMNQKLDHEIAVKQDKVAKGKWQSPY</sequence>
<dbReference type="AlphaFoldDB" id="A0A9D4IKX2"/>
<reference evidence="1" key="2">
    <citation type="submission" date="2020-11" db="EMBL/GenBank/DDBJ databases">
        <authorList>
            <person name="McCartney M.A."/>
            <person name="Auch B."/>
            <person name="Kono T."/>
            <person name="Mallez S."/>
            <person name="Becker A."/>
            <person name="Gohl D.M."/>
            <person name="Silverstein K.A.T."/>
            <person name="Koren S."/>
            <person name="Bechman K.B."/>
            <person name="Herman A."/>
            <person name="Abrahante J.E."/>
            <person name="Garbe J."/>
        </authorList>
    </citation>
    <scope>NUCLEOTIDE SEQUENCE</scope>
    <source>
        <strain evidence="1">Duluth1</strain>
        <tissue evidence="1">Whole animal</tissue>
    </source>
</reference>
<proteinExistence type="predicted"/>
<name>A0A9D4IKX2_DREPO</name>
<accession>A0A9D4IKX2</accession>
<reference evidence="1" key="1">
    <citation type="journal article" date="2019" name="bioRxiv">
        <title>The Genome of the Zebra Mussel, Dreissena polymorpha: A Resource for Invasive Species Research.</title>
        <authorList>
            <person name="McCartney M.A."/>
            <person name="Auch B."/>
            <person name="Kono T."/>
            <person name="Mallez S."/>
            <person name="Zhang Y."/>
            <person name="Obille A."/>
            <person name="Becker A."/>
            <person name="Abrahante J.E."/>
            <person name="Garbe J."/>
            <person name="Badalamenti J.P."/>
            <person name="Herman A."/>
            <person name="Mangelson H."/>
            <person name="Liachko I."/>
            <person name="Sullivan S."/>
            <person name="Sone E.D."/>
            <person name="Koren S."/>
            <person name="Silverstein K.A.T."/>
            <person name="Beckman K.B."/>
            <person name="Gohl D.M."/>
        </authorList>
    </citation>
    <scope>NUCLEOTIDE SEQUENCE</scope>
    <source>
        <strain evidence="1">Duluth1</strain>
        <tissue evidence="1">Whole animal</tissue>
    </source>
</reference>
<gene>
    <name evidence="1" type="ORF">DPMN_179598</name>
</gene>
<comment type="caution">
    <text evidence="1">The sequence shown here is derived from an EMBL/GenBank/DDBJ whole genome shotgun (WGS) entry which is preliminary data.</text>
</comment>
<keyword evidence="2" id="KW-1185">Reference proteome</keyword>
<protein>
    <submittedName>
        <fullName evidence="1">Uncharacterized protein</fullName>
    </submittedName>
</protein>
<evidence type="ECO:0000313" key="1">
    <source>
        <dbReference type="EMBL" id="KAH3778145.1"/>
    </source>
</evidence>
<dbReference type="Proteomes" id="UP000828390">
    <property type="component" value="Unassembled WGS sequence"/>
</dbReference>
<dbReference type="EMBL" id="JAIWYP010000009">
    <property type="protein sequence ID" value="KAH3778145.1"/>
    <property type="molecule type" value="Genomic_DNA"/>
</dbReference>